<gene>
    <name evidence="8" type="ORF">MIT9_P1968</name>
</gene>
<dbReference type="GO" id="GO:0006750">
    <property type="term" value="P:glutathione biosynthetic process"/>
    <property type="evidence" value="ECO:0007669"/>
    <property type="project" value="UniProtKB-KW"/>
</dbReference>
<dbReference type="InterPro" id="IPR051792">
    <property type="entry name" value="GGT_bact"/>
</dbReference>
<sequence>MKPVRGGGRMRPFLLLWLAWSVAVWAGPKPPRAAIASAHPLATAAGFEILDQGGNAFDAAVAVAAALAVVEPAGSGLGGGGFFLLHRARDGRQVMLDARETAPLAARRDMYLDAAGNPIPRASIDGPLAAGIPGVPAALAHLAENYGRLPLRRSLAPAIRYAREGFVVGPRYLEQVERRQAVLRRYPAAAAVFLEKGQVPRPGFRLVQPDLARVLEALAARGLAGFYDGWVAERLLAGVRAAGGIWSRADLARYRVVERRPVVGRYHDVRIVSAAPPSSGGVVLVETLNILSAYTLTRLDPATAKHLIVEAWRRAYRDRALYLGDPDFVSMPLRRLLSPDYAAGLRAAIRPDRALPSAWLAAEPETGGAGADTTHFSILDRDGNRVAATLSVNYLFGSGFVAPGTGVLLNDEMDDFAIKPGVPNLYGLVGGSANAIAPGKRMLSSMTPTFLETPDRIAVLGTPGGSRIISMVTLAALDFAAGFRPALWVAWPRFHHQYLPDEIQYEPGALSGAERRALRRRGHRLKALGRTYGNMQAILWDCFLDRVEAASDPRGEGRAVVR</sequence>
<dbReference type="Proteomes" id="UP001321825">
    <property type="component" value="Chromosome"/>
</dbReference>
<keyword evidence="7" id="KW-0317">Glutathione biosynthesis</keyword>
<keyword evidence="7 8" id="KW-0808">Transferase</keyword>
<dbReference type="GO" id="GO:0006751">
    <property type="term" value="P:glutathione catabolic process"/>
    <property type="evidence" value="ECO:0007669"/>
    <property type="project" value="UniProtKB-UniRule"/>
</dbReference>
<dbReference type="PRINTS" id="PR01210">
    <property type="entry name" value="GGTRANSPTASE"/>
</dbReference>
<dbReference type="GO" id="GO:0036374">
    <property type="term" value="F:glutathione hydrolase activity"/>
    <property type="evidence" value="ECO:0007669"/>
    <property type="project" value="UniProtKB-UniRule"/>
</dbReference>
<evidence type="ECO:0000256" key="3">
    <source>
        <dbReference type="ARBA" id="ARBA00023315"/>
    </source>
</evidence>
<comment type="similarity">
    <text evidence="7">Belongs to the gamma-glutamyltransferase family.</text>
</comment>
<dbReference type="Gene3D" id="1.10.246.130">
    <property type="match status" value="1"/>
</dbReference>
<evidence type="ECO:0000256" key="4">
    <source>
        <dbReference type="ARBA" id="ARBA00047417"/>
    </source>
</evidence>
<name>A0AAU9C1Z5_9GAMM</name>
<accession>A0AAU9C1Z5</accession>
<evidence type="ECO:0000256" key="2">
    <source>
        <dbReference type="ARBA" id="ARBA00001089"/>
    </source>
</evidence>
<comment type="pathway">
    <text evidence="7">Sulfur metabolism; glutathione metabolism.</text>
</comment>
<dbReference type="GO" id="GO:0103068">
    <property type="term" value="F:leukotriene C4 gamma-glutamyl transferase activity"/>
    <property type="evidence" value="ECO:0007669"/>
    <property type="project" value="UniProtKB-EC"/>
</dbReference>
<evidence type="ECO:0000313" key="9">
    <source>
        <dbReference type="Proteomes" id="UP001321825"/>
    </source>
</evidence>
<dbReference type="EC" id="3.4.19.13" evidence="7"/>
<keyword evidence="3 7" id="KW-0012">Acyltransferase</keyword>
<evidence type="ECO:0000256" key="6">
    <source>
        <dbReference type="PIRSR" id="PIRSR600101-2"/>
    </source>
</evidence>
<dbReference type="KEGG" id="mcau:MIT9_P1968"/>
<organism evidence="8 9">
    <name type="scientific">Methylomarinovum caldicuralii</name>
    <dbReference type="NCBI Taxonomy" id="438856"/>
    <lineage>
        <taxon>Bacteria</taxon>
        <taxon>Pseudomonadati</taxon>
        <taxon>Pseudomonadota</taxon>
        <taxon>Gammaproteobacteria</taxon>
        <taxon>Methylococcales</taxon>
        <taxon>Methylothermaceae</taxon>
        <taxon>Methylomarinovum</taxon>
    </lineage>
</organism>
<keyword evidence="9" id="KW-1185">Reference proteome</keyword>
<feature type="binding site" evidence="6">
    <location>
        <begin position="391"/>
        <end position="393"/>
    </location>
    <ligand>
        <name>L-glutamate</name>
        <dbReference type="ChEBI" id="CHEBI:29985"/>
    </ligand>
</feature>
<feature type="binding site" evidence="6">
    <location>
        <position position="465"/>
    </location>
    <ligand>
        <name>L-glutamate</name>
        <dbReference type="ChEBI" id="CHEBI:29985"/>
    </ligand>
</feature>
<reference evidence="9" key="1">
    <citation type="journal article" date="2024" name="Int. J. Syst. Evol. Microbiol.">
        <title>Methylomarinovum tepidoasis sp. nov., a moderately thermophilic methanotroph of the family Methylothermaceae isolated from a deep-sea hydrothermal field.</title>
        <authorList>
            <person name="Hirayama H."/>
            <person name="Takaki Y."/>
            <person name="Abe M."/>
            <person name="Miyazaki M."/>
            <person name="Uematsu K."/>
            <person name="Matsui Y."/>
            <person name="Takai K."/>
        </authorList>
    </citation>
    <scope>NUCLEOTIDE SEQUENCE [LARGE SCALE GENOMIC DNA]</scope>
    <source>
        <strain evidence="9">IT-9</strain>
    </source>
</reference>
<comment type="PTM">
    <text evidence="7">Cleaved by autocatalysis into a large and a small subunit.</text>
</comment>
<feature type="binding site" evidence="6">
    <location>
        <begin position="444"/>
        <end position="445"/>
    </location>
    <ligand>
        <name>L-glutamate</name>
        <dbReference type="ChEBI" id="CHEBI:29985"/>
    </ligand>
</feature>
<protein>
    <recommendedName>
        <fullName evidence="7">Glutathione hydrolase proenzyme</fullName>
        <ecNumber evidence="7">2.3.2.2</ecNumber>
        <ecNumber evidence="7">3.4.19.13</ecNumber>
    </recommendedName>
    <component>
        <recommendedName>
            <fullName evidence="7">Glutathione hydrolase large chain</fullName>
        </recommendedName>
    </component>
    <component>
        <recommendedName>
            <fullName evidence="7">Glutathione hydrolase small chain</fullName>
        </recommendedName>
    </component>
</protein>
<comment type="catalytic activity">
    <reaction evidence="1 7">
        <text>an S-substituted glutathione + H2O = an S-substituted L-cysteinylglycine + L-glutamate</text>
        <dbReference type="Rhea" id="RHEA:59468"/>
        <dbReference type="ChEBI" id="CHEBI:15377"/>
        <dbReference type="ChEBI" id="CHEBI:29985"/>
        <dbReference type="ChEBI" id="CHEBI:90779"/>
        <dbReference type="ChEBI" id="CHEBI:143103"/>
        <dbReference type="EC" id="3.4.19.13"/>
    </reaction>
</comment>
<dbReference type="InterPro" id="IPR029055">
    <property type="entry name" value="Ntn_hydrolases_N"/>
</dbReference>
<feature type="active site" description="Nucleophile" evidence="5">
    <location>
        <position position="373"/>
    </location>
</feature>
<keyword evidence="7" id="KW-0865">Zymogen</keyword>
<evidence type="ECO:0000256" key="5">
    <source>
        <dbReference type="PIRSR" id="PIRSR600101-1"/>
    </source>
</evidence>
<dbReference type="SUPFAM" id="SSF56235">
    <property type="entry name" value="N-terminal nucleophile aminohydrolases (Ntn hydrolases)"/>
    <property type="match status" value="1"/>
</dbReference>
<comment type="catalytic activity">
    <reaction evidence="2 7">
        <text>glutathione + H2O = L-cysteinylglycine + L-glutamate</text>
        <dbReference type="Rhea" id="RHEA:28807"/>
        <dbReference type="ChEBI" id="CHEBI:15377"/>
        <dbReference type="ChEBI" id="CHEBI:29985"/>
        <dbReference type="ChEBI" id="CHEBI:57925"/>
        <dbReference type="ChEBI" id="CHEBI:61694"/>
        <dbReference type="EC" id="3.4.19.13"/>
    </reaction>
</comment>
<dbReference type="InterPro" id="IPR043138">
    <property type="entry name" value="GGT_lsub"/>
</dbReference>
<evidence type="ECO:0000256" key="7">
    <source>
        <dbReference type="RuleBase" id="RU368036"/>
    </source>
</evidence>
<dbReference type="Pfam" id="PF01019">
    <property type="entry name" value="G_glu_transpept"/>
    <property type="match status" value="1"/>
</dbReference>
<dbReference type="PANTHER" id="PTHR43199:SF6">
    <property type="entry name" value="GLUTATHIONE HYDROLASE PROENZYME"/>
    <property type="match status" value="1"/>
</dbReference>
<dbReference type="EC" id="2.3.2.2" evidence="7"/>
<dbReference type="AlphaFoldDB" id="A0AAU9C1Z5"/>
<feature type="binding site" evidence="6">
    <location>
        <position position="99"/>
    </location>
    <ligand>
        <name>L-glutamate</name>
        <dbReference type="ChEBI" id="CHEBI:29985"/>
    </ligand>
</feature>
<evidence type="ECO:0000256" key="1">
    <source>
        <dbReference type="ARBA" id="ARBA00001049"/>
    </source>
</evidence>
<dbReference type="PANTHER" id="PTHR43199">
    <property type="entry name" value="GLUTATHIONE HYDROLASE"/>
    <property type="match status" value="1"/>
</dbReference>
<evidence type="ECO:0000313" key="8">
    <source>
        <dbReference type="EMBL" id="BCX82382.1"/>
    </source>
</evidence>
<dbReference type="InterPro" id="IPR043137">
    <property type="entry name" value="GGT_ssub_C"/>
</dbReference>
<comment type="subunit">
    <text evidence="7">This enzyme consists of two polypeptide chains, which are synthesized in precursor form from a single polypeptide.</text>
</comment>
<feature type="binding site" evidence="6">
    <location>
        <position position="415"/>
    </location>
    <ligand>
        <name>L-glutamate</name>
        <dbReference type="ChEBI" id="CHEBI:29985"/>
    </ligand>
</feature>
<dbReference type="InterPro" id="IPR000101">
    <property type="entry name" value="GGT_peptidase"/>
</dbReference>
<keyword evidence="7 8" id="KW-0378">Hydrolase</keyword>
<comment type="catalytic activity">
    <reaction evidence="4 7">
        <text>an N-terminal (5-L-glutamyl)-[peptide] + an alpha-amino acid = 5-L-glutamyl amino acid + an N-terminal L-alpha-aminoacyl-[peptide]</text>
        <dbReference type="Rhea" id="RHEA:23904"/>
        <dbReference type="Rhea" id="RHEA-COMP:9780"/>
        <dbReference type="Rhea" id="RHEA-COMP:9795"/>
        <dbReference type="ChEBI" id="CHEBI:77644"/>
        <dbReference type="ChEBI" id="CHEBI:78597"/>
        <dbReference type="ChEBI" id="CHEBI:78599"/>
        <dbReference type="ChEBI" id="CHEBI:78608"/>
        <dbReference type="EC" id="2.3.2.2"/>
    </reaction>
</comment>
<proteinExistence type="inferred from homology"/>
<dbReference type="NCBIfam" id="TIGR00066">
    <property type="entry name" value="g_glut_trans"/>
    <property type="match status" value="1"/>
</dbReference>
<dbReference type="EMBL" id="AP024714">
    <property type="protein sequence ID" value="BCX82382.1"/>
    <property type="molecule type" value="Genomic_DNA"/>
</dbReference>
<dbReference type="Gene3D" id="3.60.20.40">
    <property type="match status" value="1"/>
</dbReference>